<evidence type="ECO:0000313" key="2">
    <source>
        <dbReference type="EMBL" id="MBX71564.1"/>
    </source>
</evidence>
<name>A0A2P2QXE8_RHIMU</name>
<reference evidence="2" key="1">
    <citation type="submission" date="2018-02" db="EMBL/GenBank/DDBJ databases">
        <title>Rhizophora mucronata_Transcriptome.</title>
        <authorList>
            <person name="Meera S.P."/>
            <person name="Sreeshan A."/>
            <person name="Augustine A."/>
        </authorList>
    </citation>
    <scope>NUCLEOTIDE SEQUENCE</scope>
    <source>
        <tissue evidence="2">Leaf</tissue>
    </source>
</reference>
<evidence type="ECO:0000256" key="1">
    <source>
        <dbReference type="SAM" id="SignalP"/>
    </source>
</evidence>
<feature type="chain" id="PRO_5015125321" evidence="1">
    <location>
        <begin position="22"/>
        <end position="44"/>
    </location>
</feature>
<keyword evidence="1" id="KW-0732">Signal</keyword>
<proteinExistence type="predicted"/>
<feature type="signal peptide" evidence="1">
    <location>
        <begin position="1"/>
        <end position="21"/>
    </location>
</feature>
<organism evidence="2">
    <name type="scientific">Rhizophora mucronata</name>
    <name type="common">Asiatic mangrove</name>
    <dbReference type="NCBI Taxonomy" id="61149"/>
    <lineage>
        <taxon>Eukaryota</taxon>
        <taxon>Viridiplantae</taxon>
        <taxon>Streptophyta</taxon>
        <taxon>Embryophyta</taxon>
        <taxon>Tracheophyta</taxon>
        <taxon>Spermatophyta</taxon>
        <taxon>Magnoliopsida</taxon>
        <taxon>eudicotyledons</taxon>
        <taxon>Gunneridae</taxon>
        <taxon>Pentapetalae</taxon>
        <taxon>rosids</taxon>
        <taxon>fabids</taxon>
        <taxon>Malpighiales</taxon>
        <taxon>Rhizophoraceae</taxon>
        <taxon>Rhizophora</taxon>
    </lineage>
</organism>
<protein>
    <submittedName>
        <fullName evidence="2">Uncharacterized protein</fullName>
    </submittedName>
</protein>
<dbReference type="EMBL" id="GGEC01091080">
    <property type="protein sequence ID" value="MBX71564.1"/>
    <property type="molecule type" value="Transcribed_RNA"/>
</dbReference>
<accession>A0A2P2QXE8</accession>
<sequence>MHAKCSYVLLMLFCLNLRSIGLRDEEDFLIYRVDFGGNGQITDG</sequence>
<dbReference type="AlphaFoldDB" id="A0A2P2QXE8"/>